<dbReference type="OrthoDB" id="4907at2157"/>
<evidence type="ECO:0000256" key="1">
    <source>
        <dbReference type="ARBA" id="ARBA00007430"/>
    </source>
</evidence>
<name>A0A7D5KIU0_9EURY</name>
<dbReference type="Pfam" id="PF02719">
    <property type="entry name" value="Polysacc_synt_2"/>
    <property type="match status" value="1"/>
</dbReference>
<keyword evidence="4" id="KW-1185">Reference proteome</keyword>
<dbReference type="EMBL" id="CP058601">
    <property type="protein sequence ID" value="QLG48899.1"/>
    <property type="molecule type" value="Genomic_DNA"/>
</dbReference>
<dbReference type="InterPro" id="IPR003869">
    <property type="entry name" value="Polysac_CapD-like"/>
</dbReference>
<organism evidence="3 4">
    <name type="scientific">Natrinema halophilum</name>
    <dbReference type="NCBI Taxonomy" id="1699371"/>
    <lineage>
        <taxon>Archaea</taxon>
        <taxon>Methanobacteriati</taxon>
        <taxon>Methanobacteriota</taxon>
        <taxon>Stenosarchaea group</taxon>
        <taxon>Halobacteria</taxon>
        <taxon>Halobacteriales</taxon>
        <taxon>Natrialbaceae</taxon>
        <taxon>Natrinema</taxon>
    </lineage>
</organism>
<sequence>MIAEQNVLITGAGSVGRRIARHCFDHDANIVRLFDNNEPRLAQLQAEIDDDRCRFLIGDVRDDSRLERAMQNVDIVIHTAAMKHVDISEYNAFEAVKTNVLGLQNLIDAAIDNGVERVVFTSSDKAVDPVNTMGTTKLLGEKLVTAAHKYSGRGDLRLTAVRFGNVINSSQSVVPIFHEQISNGGPVTLTDSRMTRFFLSYTDVTSLITEALERTAGGETFIYKMPAMRIEDLAEAMIETMAPTYDYDPSAIEIEEIGRGIGETFDEKIMTEREARRAVENETLYAIPPDANGYLDYEGLDDFEPADDIVRSSGNEDLLTKGEIIDFIRSDTDLLEEQ</sequence>
<dbReference type="KEGG" id="haly:HYG82_08555"/>
<reference evidence="3 4" key="1">
    <citation type="submission" date="2020-07" db="EMBL/GenBank/DDBJ databases">
        <authorList>
            <person name="Cui H."/>
        </authorList>
    </citation>
    <scope>NUCLEOTIDE SEQUENCE [LARGE SCALE GENOMIC DNA]</scope>
    <source>
        <strain evidence="3 4">YPL8</strain>
    </source>
</reference>
<dbReference type="PANTHER" id="PTHR43318">
    <property type="entry name" value="UDP-N-ACETYLGLUCOSAMINE 4,6-DEHYDRATASE"/>
    <property type="match status" value="1"/>
</dbReference>
<dbReference type="PANTHER" id="PTHR43318:SF2">
    <property type="entry name" value="UDP-N-ACETYLGLUCOSAMINE 4,6-DEHYDRATASE (INVERTING)"/>
    <property type="match status" value="1"/>
</dbReference>
<dbReference type="SUPFAM" id="SSF51735">
    <property type="entry name" value="NAD(P)-binding Rossmann-fold domains"/>
    <property type="match status" value="1"/>
</dbReference>
<dbReference type="AlphaFoldDB" id="A0A7D5KIU0"/>
<dbReference type="RefSeq" id="WP_179260635.1">
    <property type="nucleotide sequence ID" value="NZ_CP058601.1"/>
</dbReference>
<feature type="domain" description="Polysaccharide biosynthesis protein CapD-like" evidence="2">
    <location>
        <begin position="7"/>
        <end position="287"/>
    </location>
</feature>
<dbReference type="InterPro" id="IPR036291">
    <property type="entry name" value="NAD(P)-bd_dom_sf"/>
</dbReference>
<dbReference type="GeneID" id="56033336"/>
<dbReference type="InterPro" id="IPR051203">
    <property type="entry name" value="Polysaccharide_Synthase-Rel"/>
</dbReference>
<accession>A0A7D5KIU0</accession>
<evidence type="ECO:0000313" key="4">
    <source>
        <dbReference type="Proteomes" id="UP000509241"/>
    </source>
</evidence>
<protein>
    <submittedName>
        <fullName evidence="3">Polysaccharide biosynthesis protein</fullName>
    </submittedName>
</protein>
<evidence type="ECO:0000313" key="3">
    <source>
        <dbReference type="EMBL" id="QLG48899.1"/>
    </source>
</evidence>
<gene>
    <name evidence="3" type="ORF">HYG82_08555</name>
</gene>
<evidence type="ECO:0000259" key="2">
    <source>
        <dbReference type="Pfam" id="PF02719"/>
    </source>
</evidence>
<dbReference type="Proteomes" id="UP000509241">
    <property type="component" value="Chromosome"/>
</dbReference>
<proteinExistence type="inferred from homology"/>
<dbReference type="Gene3D" id="3.40.50.720">
    <property type="entry name" value="NAD(P)-binding Rossmann-like Domain"/>
    <property type="match status" value="1"/>
</dbReference>
<comment type="similarity">
    <text evidence="1">Belongs to the polysaccharide synthase family.</text>
</comment>